<keyword evidence="5" id="KW-1185">Reference proteome</keyword>
<dbReference type="AlphaFoldDB" id="A0A5N5X464"/>
<feature type="signal peptide" evidence="3">
    <location>
        <begin position="1"/>
        <end position="19"/>
    </location>
</feature>
<dbReference type="OrthoDB" id="4367799at2759"/>
<evidence type="ECO:0000313" key="5">
    <source>
        <dbReference type="Proteomes" id="UP000326565"/>
    </source>
</evidence>
<evidence type="ECO:0000256" key="3">
    <source>
        <dbReference type="SAM" id="SignalP"/>
    </source>
</evidence>
<protein>
    <submittedName>
        <fullName evidence="4">Uncharacterized protein</fullName>
    </submittedName>
</protein>
<sequence>MLLRFLSLTGALYLSSCAAISLPRTQDVEMSGLDSESRSRVISNSRQINLPVAPCSFSNAPCSQVIDSNTYLTLDFSTKNGSLLTNDNPIFPSSLPMEFHAIRHGESGQEAVILAYELDARPLPSRPDNPLEEMFLLKLGLFDLRGRPASDFIVTISLTKDSDGNLLISQLETNPILSRHHSHPSSWMAQISASLQALKDAAKDCMHGPSRHSTPKPQHGHMQRPPVDMHRTIAPQHHPHHHHPDHRPGYWAGREKNFGRLMRPVVLPALLGVMAGVIACMVGFILGRIIIGVYYCVQGCRRQEIPTIRVDDVESTPSEKEHLMQMYEEQS</sequence>
<evidence type="ECO:0000313" key="4">
    <source>
        <dbReference type="EMBL" id="KAB8075528.1"/>
    </source>
</evidence>
<reference evidence="4 5" key="1">
    <citation type="submission" date="2019-04" db="EMBL/GenBank/DDBJ databases">
        <title>Friends and foes A comparative genomics study of 23 Aspergillus species from section Flavi.</title>
        <authorList>
            <consortium name="DOE Joint Genome Institute"/>
            <person name="Kjaerbolling I."/>
            <person name="Vesth T."/>
            <person name="Frisvad J.C."/>
            <person name="Nybo J.L."/>
            <person name="Theobald S."/>
            <person name="Kildgaard S."/>
            <person name="Isbrandt T."/>
            <person name="Kuo A."/>
            <person name="Sato A."/>
            <person name="Lyhne E.K."/>
            <person name="Kogle M.E."/>
            <person name="Wiebenga A."/>
            <person name="Kun R.S."/>
            <person name="Lubbers R.J."/>
            <person name="Makela M.R."/>
            <person name="Barry K."/>
            <person name="Chovatia M."/>
            <person name="Clum A."/>
            <person name="Daum C."/>
            <person name="Haridas S."/>
            <person name="He G."/>
            <person name="LaButti K."/>
            <person name="Lipzen A."/>
            <person name="Mondo S."/>
            <person name="Riley R."/>
            <person name="Salamov A."/>
            <person name="Simmons B.A."/>
            <person name="Magnuson J.K."/>
            <person name="Henrissat B."/>
            <person name="Mortensen U.H."/>
            <person name="Larsen T.O."/>
            <person name="Devries R.P."/>
            <person name="Grigoriev I.V."/>
            <person name="Machida M."/>
            <person name="Baker S.E."/>
            <person name="Andersen M.R."/>
        </authorList>
    </citation>
    <scope>NUCLEOTIDE SEQUENCE [LARGE SCALE GENOMIC DNA]</scope>
    <source>
        <strain evidence="4 5">CBS 151.66</strain>
    </source>
</reference>
<keyword evidence="2" id="KW-1133">Transmembrane helix</keyword>
<keyword evidence="3" id="KW-0732">Signal</keyword>
<organism evidence="4 5">
    <name type="scientific">Aspergillus leporis</name>
    <dbReference type="NCBI Taxonomy" id="41062"/>
    <lineage>
        <taxon>Eukaryota</taxon>
        <taxon>Fungi</taxon>
        <taxon>Dikarya</taxon>
        <taxon>Ascomycota</taxon>
        <taxon>Pezizomycotina</taxon>
        <taxon>Eurotiomycetes</taxon>
        <taxon>Eurotiomycetidae</taxon>
        <taxon>Eurotiales</taxon>
        <taxon>Aspergillaceae</taxon>
        <taxon>Aspergillus</taxon>
        <taxon>Aspergillus subgen. Circumdati</taxon>
    </lineage>
</organism>
<dbReference type="PANTHER" id="PTHR40622">
    <property type="match status" value="1"/>
</dbReference>
<dbReference type="EMBL" id="ML732193">
    <property type="protein sequence ID" value="KAB8075528.1"/>
    <property type="molecule type" value="Genomic_DNA"/>
</dbReference>
<dbReference type="Proteomes" id="UP000326565">
    <property type="component" value="Unassembled WGS sequence"/>
</dbReference>
<feature type="transmembrane region" description="Helical" evidence="2">
    <location>
        <begin position="265"/>
        <end position="297"/>
    </location>
</feature>
<feature type="region of interest" description="Disordered" evidence="1">
    <location>
        <begin position="205"/>
        <end position="224"/>
    </location>
</feature>
<accession>A0A5N5X464</accession>
<name>A0A5N5X464_9EURO</name>
<keyword evidence="2" id="KW-0812">Transmembrane</keyword>
<feature type="chain" id="PRO_5025070554" evidence="3">
    <location>
        <begin position="20"/>
        <end position="331"/>
    </location>
</feature>
<dbReference type="PANTHER" id="PTHR40622:SF1">
    <property type="match status" value="1"/>
</dbReference>
<evidence type="ECO:0000256" key="1">
    <source>
        <dbReference type="SAM" id="MobiDB-lite"/>
    </source>
</evidence>
<gene>
    <name evidence="4" type="ORF">BDV29DRAFT_171873</name>
</gene>
<feature type="compositionally biased region" description="Basic residues" evidence="1">
    <location>
        <begin position="209"/>
        <end position="222"/>
    </location>
</feature>
<keyword evidence="2" id="KW-0472">Membrane</keyword>
<proteinExistence type="predicted"/>
<evidence type="ECO:0000256" key="2">
    <source>
        <dbReference type="SAM" id="Phobius"/>
    </source>
</evidence>